<dbReference type="AlphaFoldDB" id="A3P939"/>
<dbReference type="EMBL" id="CP000573">
    <property type="protein sequence ID" value="ABN93836.1"/>
    <property type="molecule type" value="Genomic_DNA"/>
</dbReference>
<organism evidence="1 2">
    <name type="scientific">Burkholderia pseudomallei (strain 1106a)</name>
    <dbReference type="NCBI Taxonomy" id="357348"/>
    <lineage>
        <taxon>Bacteria</taxon>
        <taxon>Pseudomonadati</taxon>
        <taxon>Pseudomonadota</taxon>
        <taxon>Betaproteobacteria</taxon>
        <taxon>Burkholderiales</taxon>
        <taxon>Burkholderiaceae</taxon>
        <taxon>Burkholderia</taxon>
        <taxon>pseudomallei group</taxon>
    </lineage>
</organism>
<evidence type="ECO:0000313" key="2">
    <source>
        <dbReference type="Proteomes" id="UP000006738"/>
    </source>
</evidence>
<protein>
    <submittedName>
        <fullName evidence="1">Uncharacterized protein</fullName>
    </submittedName>
</protein>
<proteinExistence type="predicted"/>
<reference evidence="2" key="1">
    <citation type="submission" date="2007-02" db="EMBL/GenBank/DDBJ databases">
        <authorList>
            <person name="DeShazer D."/>
            <person name="Woods D.E."/>
            <person name="Nierman W.C."/>
        </authorList>
    </citation>
    <scope>NUCLEOTIDE SEQUENCE [LARGE SCALE GENOMIC DNA]</scope>
    <source>
        <strain evidence="2">1106a</strain>
    </source>
</reference>
<gene>
    <name evidence="1" type="ordered locus">BURPS1106A_A2820</name>
</gene>
<sequence>MGDVNSGRVTNFAMNSRDLVARLNAQGCVQIGKRLIE</sequence>
<accession>A3P939</accession>
<name>A3P939_BURP0</name>
<evidence type="ECO:0000313" key="1">
    <source>
        <dbReference type="EMBL" id="ABN93836.1"/>
    </source>
</evidence>
<dbReference type="KEGG" id="bpl:BURPS1106A_A2820"/>
<dbReference type="HOGENOM" id="CLU_3341325_0_0_4"/>
<dbReference type="Proteomes" id="UP000006738">
    <property type="component" value="Chromosome II"/>
</dbReference>